<evidence type="ECO:0000313" key="7">
    <source>
        <dbReference type="EMBL" id="EKD13574.1"/>
    </source>
</evidence>
<dbReference type="KEGG" id="mbe:MBM_08292"/>
<dbReference type="eggNOG" id="KOG0874">
    <property type="taxonomic scope" value="Eukaryota"/>
</dbReference>
<dbReference type="HOGENOM" id="CLU_043293_0_1_1"/>
<dbReference type="EMBL" id="JH921449">
    <property type="protein sequence ID" value="EKD13574.1"/>
    <property type="molecule type" value="Genomic_DNA"/>
</dbReference>
<evidence type="ECO:0000256" key="4">
    <source>
        <dbReference type="ARBA" id="ARBA00023136"/>
    </source>
</evidence>
<dbReference type="Pfam" id="PF04116">
    <property type="entry name" value="FA_hydroxylase"/>
    <property type="match status" value="1"/>
</dbReference>
<comment type="subcellular location">
    <subcellularLocation>
        <location evidence="1">Membrane</location>
    </subcellularLocation>
</comment>
<evidence type="ECO:0000256" key="2">
    <source>
        <dbReference type="ARBA" id="ARBA00022692"/>
    </source>
</evidence>
<dbReference type="AlphaFoldDB" id="K1XM81"/>
<dbReference type="GO" id="GO:0016491">
    <property type="term" value="F:oxidoreductase activity"/>
    <property type="evidence" value="ECO:0007669"/>
    <property type="project" value="InterPro"/>
</dbReference>
<keyword evidence="4 5" id="KW-0472">Membrane</keyword>
<feature type="domain" description="Fatty acid hydroxylase" evidence="6">
    <location>
        <begin position="314"/>
        <end position="450"/>
    </location>
</feature>
<dbReference type="STRING" id="1072389.K1XM81"/>
<dbReference type="OMA" id="FFIFWDR"/>
<dbReference type="InterPro" id="IPR006694">
    <property type="entry name" value="Fatty_acid_hydroxylase"/>
</dbReference>
<name>K1XM81_MARBU</name>
<gene>
    <name evidence="7" type="ORF">MBM_08292</name>
</gene>
<proteinExistence type="predicted"/>
<sequence>MHDCEPTRTAIITTSEFRRPTSECRPVNSLFPPSLFWRGVAWDKSENEDQPAQTQNITQIALLDPTLPRPPITTLLRVHHDNCLLIYPNSQLPTPNFPTSQLPASVNIAAGMANITLAAAHDLPPLPSYTLSPVQPLIPYMSDFTLSLVLLPLIYWIASFFFHIIDVYDIWPQYRLHTPAEILKRNHVSRYEVARDVIIQQVIQTIVAAILGLTEEPDMTGKDDYNIACWATRLRIAQRALPQLLGLIGLNAAAISKNMSGTHPMLAAVLAGGKYPSLTVGLDVVGGSSAPAFAAWEMAVAKALYWYMVPALQFFVAVVIVDTWQYFLHRAMHVNKWLYTQFHSRHHRLYVPYAYGALYNHPFEGFLLDTLGASIAYKVAGLTPRQGMIFFSLSTLKTVDDHCGYALPWDPIQHLTSNNAGYHDIHHQSWGIKTNFSQPFFTFWDGLLGTMWKGDTTSRYARDRKAAQLKVDADNVKLS</sequence>
<dbReference type="OrthoDB" id="408954at2759"/>
<feature type="transmembrane region" description="Helical" evidence="5">
    <location>
        <begin position="304"/>
        <end position="328"/>
    </location>
</feature>
<dbReference type="GO" id="GO:0016020">
    <property type="term" value="C:membrane"/>
    <property type="evidence" value="ECO:0007669"/>
    <property type="project" value="UniProtKB-SubCell"/>
</dbReference>
<dbReference type="Proteomes" id="UP000006753">
    <property type="component" value="Unassembled WGS sequence"/>
</dbReference>
<evidence type="ECO:0000313" key="8">
    <source>
        <dbReference type="Proteomes" id="UP000006753"/>
    </source>
</evidence>
<dbReference type="InParanoid" id="K1XM81"/>
<dbReference type="GO" id="GO:0005506">
    <property type="term" value="F:iron ion binding"/>
    <property type="evidence" value="ECO:0007669"/>
    <property type="project" value="InterPro"/>
</dbReference>
<keyword evidence="2 5" id="KW-0812">Transmembrane</keyword>
<organism evidence="7 8">
    <name type="scientific">Marssonina brunnea f. sp. multigermtubi (strain MB_m1)</name>
    <name type="common">Marssonina leaf spot fungus</name>
    <dbReference type="NCBI Taxonomy" id="1072389"/>
    <lineage>
        <taxon>Eukaryota</taxon>
        <taxon>Fungi</taxon>
        <taxon>Dikarya</taxon>
        <taxon>Ascomycota</taxon>
        <taxon>Pezizomycotina</taxon>
        <taxon>Leotiomycetes</taxon>
        <taxon>Helotiales</taxon>
        <taxon>Drepanopezizaceae</taxon>
        <taxon>Drepanopeziza</taxon>
    </lineage>
</organism>
<dbReference type="PANTHER" id="PTHR11863">
    <property type="entry name" value="STEROL DESATURASE"/>
    <property type="match status" value="1"/>
</dbReference>
<evidence type="ECO:0000256" key="5">
    <source>
        <dbReference type="SAM" id="Phobius"/>
    </source>
</evidence>
<dbReference type="InterPro" id="IPR050307">
    <property type="entry name" value="Sterol_Desaturase_Related"/>
</dbReference>
<evidence type="ECO:0000256" key="3">
    <source>
        <dbReference type="ARBA" id="ARBA00022989"/>
    </source>
</evidence>
<keyword evidence="8" id="KW-1185">Reference proteome</keyword>
<accession>K1XM81</accession>
<reference evidence="7 8" key="1">
    <citation type="journal article" date="2012" name="BMC Genomics">
        <title>Sequencing the genome of Marssonina brunnea reveals fungus-poplar co-evolution.</title>
        <authorList>
            <person name="Zhu S."/>
            <person name="Cao Y.-Z."/>
            <person name="Jiang C."/>
            <person name="Tan B.-Y."/>
            <person name="Wang Z."/>
            <person name="Feng S."/>
            <person name="Zhang L."/>
            <person name="Su X.-H."/>
            <person name="Brejova B."/>
            <person name="Vinar T."/>
            <person name="Xu M."/>
            <person name="Wang M.-X."/>
            <person name="Zhang S.-G."/>
            <person name="Huang M.-R."/>
            <person name="Wu R."/>
            <person name="Zhou Y."/>
        </authorList>
    </citation>
    <scope>NUCLEOTIDE SEQUENCE [LARGE SCALE GENOMIC DNA]</scope>
    <source>
        <strain evidence="7 8">MB_m1</strain>
    </source>
</reference>
<keyword evidence="3 5" id="KW-1133">Transmembrane helix</keyword>
<evidence type="ECO:0000256" key="1">
    <source>
        <dbReference type="ARBA" id="ARBA00004370"/>
    </source>
</evidence>
<evidence type="ECO:0000259" key="6">
    <source>
        <dbReference type="Pfam" id="PF04116"/>
    </source>
</evidence>
<dbReference type="FunCoup" id="K1XM81">
    <property type="interactions" value="88"/>
</dbReference>
<dbReference type="GO" id="GO:0008610">
    <property type="term" value="P:lipid biosynthetic process"/>
    <property type="evidence" value="ECO:0007669"/>
    <property type="project" value="InterPro"/>
</dbReference>
<protein>
    <submittedName>
        <fullName evidence="7">Fatty acid hydroxylase superfamily protein</fullName>
    </submittedName>
</protein>
<feature type="transmembrane region" description="Helical" evidence="5">
    <location>
        <begin position="144"/>
        <end position="165"/>
    </location>
</feature>
<dbReference type="GeneID" id="18764227"/>